<sequence length="560" mass="60444">MTDESRLRQVIDAAPILDSIPFSIVATDAHGRIISANAAAERLLGYDAAELVGGPLGKIDAEDRASTGGWEQVLATAVGDHEWVYLRKDGAKVPVCETITALEGTSEEPVGYLAVAYDITQRKLDRAEVEFLENHDPLTKLPTRARLLRHLGDSIAAAEQDGNEVAVLVVDIDHLKRVNDALGLQAGDELLSRIADRLRSWVRATDVVARLGGDEFAIVLSGLQRAEAITSRVDVLLEDLLTTVSIGGHPLAVTVSIGGAVHPPGGPDPAALLKRADLAMEHAKASGRNNFQWYTDDLAEPGEDALALASALRQALRDGGLSVAYQPQVDVRTGRVVGIEALARWHHSELGEVTPDRFIPIAEDGGMIVQLGGWVLRKACRDVASIQRALGRPLRVAVNVSPHQFQSASWLGEITGALNDSGLPPAALELEITESILMDERSGVPDTLKAIRELGVSIVVDDFGRGYSNLAYLGRLPIDKIKIDRSFVTDLVPDDPAPVVDAIILMAHELGMTVVAEGVETAEQERYLRHRGCDEMQGFYYSRGVPTEDVVRTVQQISVF</sequence>
<dbReference type="InterPro" id="IPR001610">
    <property type="entry name" value="PAC"/>
</dbReference>
<dbReference type="NCBIfam" id="TIGR00229">
    <property type="entry name" value="sensory_box"/>
    <property type="match status" value="1"/>
</dbReference>
<dbReference type="PROSITE" id="PS50883">
    <property type="entry name" value="EAL"/>
    <property type="match status" value="1"/>
</dbReference>
<dbReference type="CDD" id="cd01949">
    <property type="entry name" value="GGDEF"/>
    <property type="match status" value="1"/>
</dbReference>
<gene>
    <name evidence="5" type="ORF">DJ010_07925</name>
</gene>
<dbReference type="CDD" id="cd00130">
    <property type="entry name" value="PAS"/>
    <property type="match status" value="1"/>
</dbReference>
<evidence type="ECO:0000313" key="5">
    <source>
        <dbReference type="EMBL" id="PWN03967.1"/>
    </source>
</evidence>
<comment type="caution">
    <text evidence="5">The sequence shown here is derived from an EMBL/GenBank/DDBJ whole genome shotgun (WGS) entry which is preliminary data.</text>
</comment>
<dbReference type="CDD" id="cd01948">
    <property type="entry name" value="EAL"/>
    <property type="match status" value="1"/>
</dbReference>
<protein>
    <recommendedName>
        <fullName evidence="7">GGDEF domain-containing protein</fullName>
    </recommendedName>
</protein>
<dbReference type="PANTHER" id="PTHR44757:SF2">
    <property type="entry name" value="BIOFILM ARCHITECTURE MAINTENANCE PROTEIN MBAA"/>
    <property type="match status" value="1"/>
</dbReference>
<dbReference type="InterPro" id="IPR001633">
    <property type="entry name" value="EAL_dom"/>
</dbReference>
<evidence type="ECO:0000259" key="1">
    <source>
        <dbReference type="PROSITE" id="PS50112"/>
    </source>
</evidence>
<dbReference type="SUPFAM" id="SSF141868">
    <property type="entry name" value="EAL domain-like"/>
    <property type="match status" value="1"/>
</dbReference>
<dbReference type="Gene3D" id="3.20.20.450">
    <property type="entry name" value="EAL domain"/>
    <property type="match status" value="1"/>
</dbReference>
<dbReference type="InterPro" id="IPR000160">
    <property type="entry name" value="GGDEF_dom"/>
</dbReference>
<dbReference type="InterPro" id="IPR035919">
    <property type="entry name" value="EAL_sf"/>
</dbReference>
<dbReference type="PANTHER" id="PTHR44757">
    <property type="entry name" value="DIGUANYLATE CYCLASE DGCP"/>
    <property type="match status" value="1"/>
</dbReference>
<dbReference type="EMBL" id="QGDD01000002">
    <property type="protein sequence ID" value="PWN03967.1"/>
    <property type="molecule type" value="Genomic_DNA"/>
</dbReference>
<feature type="domain" description="GGDEF" evidence="4">
    <location>
        <begin position="163"/>
        <end position="296"/>
    </location>
</feature>
<dbReference type="InterPro" id="IPR035965">
    <property type="entry name" value="PAS-like_dom_sf"/>
</dbReference>
<evidence type="ECO:0000259" key="4">
    <source>
        <dbReference type="PROSITE" id="PS50887"/>
    </source>
</evidence>
<dbReference type="InterPro" id="IPR029787">
    <property type="entry name" value="Nucleotide_cyclase"/>
</dbReference>
<dbReference type="Gene3D" id="3.30.70.270">
    <property type="match status" value="1"/>
</dbReference>
<dbReference type="SMART" id="SM00267">
    <property type="entry name" value="GGDEF"/>
    <property type="match status" value="1"/>
</dbReference>
<dbReference type="InterPro" id="IPR000700">
    <property type="entry name" value="PAS-assoc_C"/>
</dbReference>
<evidence type="ECO:0008006" key="7">
    <source>
        <dbReference type="Google" id="ProtNLM"/>
    </source>
</evidence>
<dbReference type="SMART" id="SM00091">
    <property type="entry name" value="PAS"/>
    <property type="match status" value="1"/>
</dbReference>
<dbReference type="SUPFAM" id="SSF55785">
    <property type="entry name" value="PYP-like sensor domain (PAS domain)"/>
    <property type="match status" value="1"/>
</dbReference>
<feature type="domain" description="PAS" evidence="1">
    <location>
        <begin position="3"/>
        <end position="53"/>
    </location>
</feature>
<evidence type="ECO:0000313" key="6">
    <source>
        <dbReference type="Proteomes" id="UP000245507"/>
    </source>
</evidence>
<dbReference type="Pfam" id="PF08448">
    <property type="entry name" value="PAS_4"/>
    <property type="match status" value="1"/>
</dbReference>
<dbReference type="SUPFAM" id="SSF55073">
    <property type="entry name" value="Nucleotide cyclase"/>
    <property type="match status" value="1"/>
</dbReference>
<dbReference type="PROSITE" id="PS50887">
    <property type="entry name" value="GGDEF"/>
    <property type="match status" value="1"/>
</dbReference>
<dbReference type="PROSITE" id="PS50113">
    <property type="entry name" value="PAC"/>
    <property type="match status" value="1"/>
</dbReference>
<dbReference type="NCBIfam" id="TIGR00254">
    <property type="entry name" value="GGDEF"/>
    <property type="match status" value="1"/>
</dbReference>
<dbReference type="SMART" id="SM00052">
    <property type="entry name" value="EAL"/>
    <property type="match status" value="1"/>
</dbReference>
<dbReference type="InterPro" id="IPR043128">
    <property type="entry name" value="Rev_trsase/Diguanyl_cyclase"/>
</dbReference>
<evidence type="ECO:0000259" key="2">
    <source>
        <dbReference type="PROSITE" id="PS50113"/>
    </source>
</evidence>
<accession>A0A316THE7</accession>
<dbReference type="Gene3D" id="3.30.450.20">
    <property type="entry name" value="PAS domain"/>
    <property type="match status" value="1"/>
</dbReference>
<name>A0A316THE7_9ACTN</name>
<dbReference type="InterPro" id="IPR052155">
    <property type="entry name" value="Biofilm_reg_signaling"/>
</dbReference>
<dbReference type="Pfam" id="PF00563">
    <property type="entry name" value="EAL"/>
    <property type="match status" value="1"/>
</dbReference>
<evidence type="ECO:0000259" key="3">
    <source>
        <dbReference type="PROSITE" id="PS50883"/>
    </source>
</evidence>
<dbReference type="PROSITE" id="PS50112">
    <property type="entry name" value="PAS"/>
    <property type="match status" value="1"/>
</dbReference>
<keyword evidence="6" id="KW-1185">Reference proteome</keyword>
<dbReference type="InterPro" id="IPR013656">
    <property type="entry name" value="PAS_4"/>
</dbReference>
<feature type="domain" description="EAL" evidence="3">
    <location>
        <begin position="305"/>
        <end position="558"/>
    </location>
</feature>
<reference evidence="5 6" key="1">
    <citation type="submission" date="2018-05" db="EMBL/GenBank/DDBJ databases">
        <title>Nocardioides silvaticus genome.</title>
        <authorList>
            <person name="Li C."/>
            <person name="Wang G."/>
        </authorList>
    </citation>
    <scope>NUCLEOTIDE SEQUENCE [LARGE SCALE GENOMIC DNA]</scope>
    <source>
        <strain evidence="5 6">CCTCC AB 2018079</strain>
    </source>
</reference>
<dbReference type="InterPro" id="IPR000014">
    <property type="entry name" value="PAS"/>
</dbReference>
<organism evidence="5 6">
    <name type="scientific">Nocardioides silvaticus</name>
    <dbReference type="NCBI Taxonomy" id="2201891"/>
    <lineage>
        <taxon>Bacteria</taxon>
        <taxon>Bacillati</taxon>
        <taxon>Actinomycetota</taxon>
        <taxon>Actinomycetes</taxon>
        <taxon>Propionibacteriales</taxon>
        <taxon>Nocardioidaceae</taxon>
        <taxon>Nocardioides</taxon>
    </lineage>
</organism>
<dbReference type="OrthoDB" id="23692at2"/>
<dbReference type="Proteomes" id="UP000245507">
    <property type="component" value="Unassembled WGS sequence"/>
</dbReference>
<proteinExistence type="predicted"/>
<feature type="domain" description="PAC" evidence="2">
    <location>
        <begin position="79"/>
        <end position="131"/>
    </location>
</feature>
<dbReference type="Pfam" id="PF00990">
    <property type="entry name" value="GGDEF"/>
    <property type="match status" value="1"/>
</dbReference>
<dbReference type="RefSeq" id="WP_109693055.1">
    <property type="nucleotide sequence ID" value="NZ_QGDD01000002.1"/>
</dbReference>
<dbReference type="SMART" id="SM00086">
    <property type="entry name" value="PAC"/>
    <property type="match status" value="1"/>
</dbReference>
<dbReference type="AlphaFoldDB" id="A0A316THE7"/>